<gene>
    <name evidence="1" type="ORF">C811_02335</name>
</gene>
<reference evidence="1 2" key="1">
    <citation type="submission" date="2013-04" db="EMBL/GenBank/DDBJ databases">
        <title>The Genome Sequence of Enterorhabdus caecimuris B7.</title>
        <authorList>
            <consortium name="The Broad Institute Genomics Platform"/>
            <consortium name="The Broad Institute Genome Sequencing Center for Infectious Disease"/>
            <person name="Earl A."/>
            <person name="Xavier R."/>
            <person name="Elson C."/>
            <person name="Duck W."/>
            <person name="Walker B."/>
            <person name="Young S."/>
            <person name="Zeng Q."/>
            <person name="Gargeya S."/>
            <person name="Fitzgerald M."/>
            <person name="Haas B."/>
            <person name="Abouelleil A."/>
            <person name="Allen A.W."/>
            <person name="Alvarado L."/>
            <person name="Arachchi H.M."/>
            <person name="Berlin A.M."/>
            <person name="Chapman S.B."/>
            <person name="Gainer-Dewar J."/>
            <person name="Goldberg J."/>
            <person name="Griggs A."/>
            <person name="Gujja S."/>
            <person name="Hansen M."/>
            <person name="Howarth C."/>
            <person name="Imamovic A."/>
            <person name="Ireland A."/>
            <person name="Larimer J."/>
            <person name="McCowan C."/>
            <person name="Murphy C."/>
            <person name="Pearson M."/>
            <person name="Poon T.W."/>
            <person name="Priest M."/>
            <person name="Roberts A."/>
            <person name="Saif S."/>
            <person name="Shea T."/>
            <person name="Sisk P."/>
            <person name="Sykes S."/>
            <person name="Wortman J."/>
            <person name="Nusbaum C."/>
            <person name="Birren B."/>
        </authorList>
    </citation>
    <scope>NUCLEOTIDE SEQUENCE [LARGE SCALE GENOMIC DNA]</scope>
    <source>
        <strain evidence="1 2">B7</strain>
    </source>
</reference>
<protein>
    <submittedName>
        <fullName evidence="1">Uncharacterized protein</fullName>
    </submittedName>
</protein>
<dbReference type="RefSeq" id="WP_016310506.1">
    <property type="nucleotide sequence ID" value="NZ_KE159646.1"/>
</dbReference>
<organism evidence="1 2">
    <name type="scientific">Adlercreutzia caecimuris B7</name>
    <dbReference type="NCBI Taxonomy" id="1235794"/>
    <lineage>
        <taxon>Bacteria</taxon>
        <taxon>Bacillati</taxon>
        <taxon>Actinomycetota</taxon>
        <taxon>Coriobacteriia</taxon>
        <taxon>Eggerthellales</taxon>
        <taxon>Eggerthellaceae</taxon>
        <taxon>Adlercreutzia</taxon>
    </lineage>
</organism>
<dbReference type="EMBL" id="ASSY01000010">
    <property type="protein sequence ID" value="EOS49870.1"/>
    <property type="molecule type" value="Genomic_DNA"/>
</dbReference>
<keyword evidence="2" id="KW-1185">Reference proteome</keyword>
<dbReference type="AlphaFoldDB" id="R9KU33"/>
<proteinExistence type="predicted"/>
<sequence length="209" mass="23677">MVAASASAEVLSPQRSVQDALASYYGLRQYVALRRFVEDATSCVFADREFQRAFNALYRVRRSASWQAAFYGIFQEARTTREIGFPTLLHEVYEKTGRVEVSFVSKMLAMLDDDQPIWDSRVVRLLNASGYTHLAIPSHYANCAVRLQAAEQSYADLQKFYHQFLASDEGGAFIAQFDALLPRYVHISATKKADCLLWGSEALEREPQI</sequence>
<dbReference type="OrthoDB" id="6984450at2"/>
<dbReference type="Proteomes" id="UP000014204">
    <property type="component" value="Unassembled WGS sequence"/>
</dbReference>
<name>R9KU33_9ACTN</name>
<evidence type="ECO:0000313" key="2">
    <source>
        <dbReference type="Proteomes" id="UP000014204"/>
    </source>
</evidence>
<dbReference type="GeneID" id="82192000"/>
<evidence type="ECO:0000313" key="1">
    <source>
        <dbReference type="EMBL" id="EOS49870.1"/>
    </source>
</evidence>
<accession>R9KU33</accession>
<dbReference type="eggNOG" id="ENOG5031USS">
    <property type="taxonomic scope" value="Bacteria"/>
</dbReference>
<comment type="caution">
    <text evidence="1">The sequence shown here is derived from an EMBL/GenBank/DDBJ whole genome shotgun (WGS) entry which is preliminary data.</text>
</comment>
<dbReference type="HOGENOM" id="CLU_1480824_0_0_11"/>
<dbReference type="STRING" id="1235794.C811_02335"/>